<dbReference type="Proteomes" id="UP000799429">
    <property type="component" value="Unassembled WGS sequence"/>
</dbReference>
<dbReference type="AlphaFoldDB" id="A0A9P4S8S7"/>
<organism evidence="1 2">
    <name type="scientific">Patellaria atrata CBS 101060</name>
    <dbReference type="NCBI Taxonomy" id="1346257"/>
    <lineage>
        <taxon>Eukaryota</taxon>
        <taxon>Fungi</taxon>
        <taxon>Dikarya</taxon>
        <taxon>Ascomycota</taxon>
        <taxon>Pezizomycotina</taxon>
        <taxon>Dothideomycetes</taxon>
        <taxon>Dothideomycetes incertae sedis</taxon>
        <taxon>Patellariales</taxon>
        <taxon>Patellariaceae</taxon>
        <taxon>Patellaria</taxon>
    </lineage>
</organism>
<evidence type="ECO:0000313" key="2">
    <source>
        <dbReference type="Proteomes" id="UP000799429"/>
    </source>
</evidence>
<name>A0A9P4S8S7_9PEZI</name>
<evidence type="ECO:0000313" key="1">
    <source>
        <dbReference type="EMBL" id="KAF2838104.1"/>
    </source>
</evidence>
<dbReference type="EMBL" id="MU006097">
    <property type="protein sequence ID" value="KAF2838104.1"/>
    <property type="molecule type" value="Genomic_DNA"/>
</dbReference>
<evidence type="ECO:0008006" key="3">
    <source>
        <dbReference type="Google" id="ProtNLM"/>
    </source>
</evidence>
<sequence length="468" mass="53323">MDTLPTELLEIIFGFLEVDLSKTVAVNQERMTALSSISRTSKWFNVMASKVLYASIDVSECNNLFDLLKTTRSRPELAARITSLRVDGVKGRRPFRIDDESLLAQELTQLTSIRSPKGRIQSFGNWELAIHFQDREALLALLITKLPNIAHLHFKSIKMFEFLFNLIEIGVTSVQSQFSRFDRLGILCIDGAWDCRKMTTLFVPPGVQTLRLKEIRNLCFEPSKELQASGYHLKHLVLDGCRVSARELKNFFFQNSQIEKIEARNMVFRRTETLQPPPAFFLDHSVSFHLRDLDLREKYNPNKEQTGLQVVFLARFKDCPRLSTISFSMTGNSGLRDPLDGQHVFPRSLENLNIEVVTLGPPSNSEKCKVLLKALDNVANARDAGNLPSLRHITLILPKAILHEDVRGNEVRMKCLPWTLPSVWMSRLQDSGIKVTHELISLPPPRFPLPLPPSGFSFPGEKRYVMLR</sequence>
<proteinExistence type="predicted"/>
<reference evidence="1" key="1">
    <citation type="journal article" date="2020" name="Stud. Mycol.">
        <title>101 Dothideomycetes genomes: a test case for predicting lifestyles and emergence of pathogens.</title>
        <authorList>
            <person name="Haridas S."/>
            <person name="Albert R."/>
            <person name="Binder M."/>
            <person name="Bloem J."/>
            <person name="Labutti K."/>
            <person name="Salamov A."/>
            <person name="Andreopoulos B."/>
            <person name="Baker S."/>
            <person name="Barry K."/>
            <person name="Bills G."/>
            <person name="Bluhm B."/>
            <person name="Cannon C."/>
            <person name="Castanera R."/>
            <person name="Culley D."/>
            <person name="Daum C."/>
            <person name="Ezra D."/>
            <person name="Gonzalez J."/>
            <person name="Henrissat B."/>
            <person name="Kuo A."/>
            <person name="Liang C."/>
            <person name="Lipzen A."/>
            <person name="Lutzoni F."/>
            <person name="Magnuson J."/>
            <person name="Mondo S."/>
            <person name="Nolan M."/>
            <person name="Ohm R."/>
            <person name="Pangilinan J."/>
            <person name="Park H.-J."/>
            <person name="Ramirez L."/>
            <person name="Alfaro M."/>
            <person name="Sun H."/>
            <person name="Tritt A."/>
            <person name="Yoshinaga Y."/>
            <person name="Zwiers L.-H."/>
            <person name="Turgeon B."/>
            <person name="Goodwin S."/>
            <person name="Spatafora J."/>
            <person name="Crous P."/>
            <person name="Grigoriev I."/>
        </authorList>
    </citation>
    <scope>NUCLEOTIDE SEQUENCE</scope>
    <source>
        <strain evidence="1">CBS 101060</strain>
    </source>
</reference>
<dbReference type="SUPFAM" id="SSF52047">
    <property type="entry name" value="RNI-like"/>
    <property type="match status" value="1"/>
</dbReference>
<keyword evidence="2" id="KW-1185">Reference proteome</keyword>
<accession>A0A9P4S8S7</accession>
<comment type="caution">
    <text evidence="1">The sequence shown here is derived from an EMBL/GenBank/DDBJ whole genome shotgun (WGS) entry which is preliminary data.</text>
</comment>
<dbReference type="Gene3D" id="3.80.10.10">
    <property type="entry name" value="Ribonuclease Inhibitor"/>
    <property type="match status" value="1"/>
</dbReference>
<dbReference type="OrthoDB" id="4191831at2759"/>
<gene>
    <name evidence="1" type="ORF">M501DRAFT_1017132</name>
</gene>
<dbReference type="InterPro" id="IPR032675">
    <property type="entry name" value="LRR_dom_sf"/>
</dbReference>
<protein>
    <recommendedName>
        <fullName evidence="3">F-box domain-containing protein</fullName>
    </recommendedName>
</protein>